<dbReference type="InterPro" id="IPR037069">
    <property type="entry name" value="AcylCoA_DH/ox_N_sf"/>
</dbReference>
<sequence length="371" mass="39224">MGTSDTGRLIAPALDASLVDWLDSHATRLDTGTDLNADVVPRLASAGLFRIGVPATLGGSGGTTMDAIASIAAVAEHSLTAAFVFWGQRSFIEYLLQSPNADLRKRLLPPLLDGTLAGASGLSNAMKYLSGIESLQIEAAQDTHTAGNWQLTGKMAWVTNLRAEQFVVAAAVSYRDGRPSAIFAIRNDAPGFTRSADLDLIALRGSNTAALLLENVPSSADWLIHPDAQEFLPAVRAAFLGLQCGLSIGLARRSLAEARRAAEKTRSILGPEVQACVEGLTTACSLLSSGIADGSLRARPNRLFELRIEIAALVANAVNLELEASGGRGYLRDAGLGFDRRWREAAFIPIVTPSVVQLKAQLARQARSIAA</sequence>
<gene>
    <name evidence="2" type="ORF">HDG41_006830</name>
</gene>
<evidence type="ECO:0000313" key="2">
    <source>
        <dbReference type="EMBL" id="MBB5404734.1"/>
    </source>
</evidence>
<reference evidence="2 3" key="1">
    <citation type="submission" date="2020-08" db="EMBL/GenBank/DDBJ databases">
        <title>Genomic Encyclopedia of Type Strains, Phase IV (KMG-V): Genome sequencing to study the core and pangenomes of soil and plant-associated prokaryotes.</title>
        <authorList>
            <person name="Whitman W."/>
        </authorList>
    </citation>
    <scope>NUCLEOTIDE SEQUENCE [LARGE SCALE GENOMIC DNA]</scope>
    <source>
        <strain evidence="2 3">JPY162</strain>
    </source>
</reference>
<dbReference type="AlphaFoldDB" id="A0A7W8LCY7"/>
<dbReference type="InterPro" id="IPR046373">
    <property type="entry name" value="Acyl-CoA_Oxase/DH_mid-dom_sf"/>
</dbReference>
<dbReference type="GO" id="GO:0050660">
    <property type="term" value="F:flavin adenine dinucleotide binding"/>
    <property type="evidence" value="ECO:0007669"/>
    <property type="project" value="InterPro"/>
</dbReference>
<feature type="domain" description="Acyl-CoA dehydrogenase/oxidase N-terminal" evidence="1">
    <location>
        <begin position="23"/>
        <end position="114"/>
    </location>
</feature>
<dbReference type="PANTHER" id="PTHR43884:SF12">
    <property type="entry name" value="ISOVALERYL-COA DEHYDROGENASE, MITOCHONDRIAL-RELATED"/>
    <property type="match status" value="1"/>
</dbReference>
<dbReference type="Proteomes" id="UP000592820">
    <property type="component" value="Unassembled WGS sequence"/>
</dbReference>
<evidence type="ECO:0000259" key="1">
    <source>
        <dbReference type="Pfam" id="PF02771"/>
    </source>
</evidence>
<protein>
    <submittedName>
        <fullName evidence="2">Alkylation response protein AidB-like acyl-CoA dehydrogenase</fullName>
    </submittedName>
</protein>
<accession>A0A7W8LCY7</accession>
<dbReference type="RefSeq" id="WP_184228453.1">
    <property type="nucleotide sequence ID" value="NZ_JACHDE010000022.1"/>
</dbReference>
<dbReference type="Gene3D" id="2.40.110.10">
    <property type="entry name" value="Butyryl-CoA Dehydrogenase, subunit A, domain 2"/>
    <property type="match status" value="1"/>
</dbReference>
<name>A0A7W8LCY7_9BURK</name>
<comment type="caution">
    <text evidence="2">The sequence shown here is derived from an EMBL/GenBank/DDBJ whole genome shotgun (WGS) entry which is preliminary data.</text>
</comment>
<dbReference type="InterPro" id="IPR013786">
    <property type="entry name" value="AcylCoA_DH/ox_N"/>
</dbReference>
<organism evidence="2 3">
    <name type="scientific">Paraburkholderia youngii</name>
    <dbReference type="NCBI Taxonomy" id="2782701"/>
    <lineage>
        <taxon>Bacteria</taxon>
        <taxon>Pseudomonadati</taxon>
        <taxon>Pseudomonadota</taxon>
        <taxon>Betaproteobacteria</taxon>
        <taxon>Burkholderiales</taxon>
        <taxon>Burkholderiaceae</taxon>
        <taxon>Paraburkholderia</taxon>
    </lineage>
</organism>
<dbReference type="InterPro" id="IPR009100">
    <property type="entry name" value="AcylCoA_DH/oxidase_NM_dom_sf"/>
</dbReference>
<dbReference type="PANTHER" id="PTHR43884">
    <property type="entry name" value="ACYL-COA DEHYDROGENASE"/>
    <property type="match status" value="1"/>
</dbReference>
<evidence type="ECO:0000313" key="3">
    <source>
        <dbReference type="Proteomes" id="UP000592820"/>
    </source>
</evidence>
<dbReference type="EMBL" id="JACHDE010000022">
    <property type="protein sequence ID" value="MBB5404734.1"/>
    <property type="molecule type" value="Genomic_DNA"/>
</dbReference>
<dbReference type="GO" id="GO:0003995">
    <property type="term" value="F:acyl-CoA dehydrogenase activity"/>
    <property type="evidence" value="ECO:0007669"/>
    <property type="project" value="TreeGrafter"/>
</dbReference>
<proteinExistence type="predicted"/>
<dbReference type="Pfam" id="PF02771">
    <property type="entry name" value="Acyl-CoA_dh_N"/>
    <property type="match status" value="1"/>
</dbReference>
<dbReference type="Gene3D" id="1.10.540.10">
    <property type="entry name" value="Acyl-CoA dehydrogenase/oxidase, N-terminal domain"/>
    <property type="match status" value="1"/>
</dbReference>
<dbReference type="SUPFAM" id="SSF56645">
    <property type="entry name" value="Acyl-CoA dehydrogenase NM domain-like"/>
    <property type="match status" value="1"/>
</dbReference>